<evidence type="ECO:0000313" key="4">
    <source>
        <dbReference type="Proteomes" id="UP001601976"/>
    </source>
</evidence>
<dbReference type="InterPro" id="IPR029044">
    <property type="entry name" value="Nucleotide-diphossugar_trans"/>
</dbReference>
<dbReference type="InterPro" id="IPR001173">
    <property type="entry name" value="Glyco_trans_2-like"/>
</dbReference>
<reference evidence="3 4" key="1">
    <citation type="submission" date="2024-10" db="EMBL/GenBank/DDBJ databases">
        <title>The Natural Products Discovery Center: Release of the First 8490 Sequenced Strains for Exploring Actinobacteria Biosynthetic Diversity.</title>
        <authorList>
            <person name="Kalkreuter E."/>
            <person name="Kautsar S.A."/>
            <person name="Yang D."/>
            <person name="Bader C.D."/>
            <person name="Teijaro C.N."/>
            <person name="Fluegel L."/>
            <person name="Davis C.M."/>
            <person name="Simpson J.R."/>
            <person name="Lauterbach L."/>
            <person name="Steele A.D."/>
            <person name="Gui C."/>
            <person name="Meng S."/>
            <person name="Li G."/>
            <person name="Viehrig K."/>
            <person name="Ye F."/>
            <person name="Su P."/>
            <person name="Kiefer A.F."/>
            <person name="Nichols A."/>
            <person name="Cepeda A.J."/>
            <person name="Yan W."/>
            <person name="Fan B."/>
            <person name="Jiang Y."/>
            <person name="Adhikari A."/>
            <person name="Zheng C.-J."/>
            <person name="Schuster L."/>
            <person name="Cowan T.M."/>
            <person name="Smanski M.J."/>
            <person name="Chevrette M.G."/>
            <person name="De Carvalho L.P.S."/>
            <person name="Shen B."/>
        </authorList>
    </citation>
    <scope>NUCLEOTIDE SEQUENCE [LARGE SCALE GENOMIC DNA]</scope>
    <source>
        <strain evidence="3 4">NPDC003029</strain>
    </source>
</reference>
<evidence type="ECO:0000259" key="2">
    <source>
        <dbReference type="Pfam" id="PF00535"/>
    </source>
</evidence>
<dbReference type="SUPFAM" id="SSF53448">
    <property type="entry name" value="Nucleotide-diphospho-sugar transferases"/>
    <property type="match status" value="1"/>
</dbReference>
<dbReference type="Pfam" id="PF00535">
    <property type="entry name" value="Glycos_transf_2"/>
    <property type="match status" value="1"/>
</dbReference>
<evidence type="ECO:0000313" key="3">
    <source>
        <dbReference type="EMBL" id="MFF3342702.1"/>
    </source>
</evidence>
<dbReference type="Gene3D" id="3.90.550.10">
    <property type="entry name" value="Spore Coat Polysaccharide Biosynthesis Protein SpsA, Chain A"/>
    <property type="match status" value="1"/>
</dbReference>
<keyword evidence="3" id="KW-0328">Glycosyltransferase</keyword>
<feature type="transmembrane region" description="Helical" evidence="1">
    <location>
        <begin position="324"/>
        <end position="343"/>
    </location>
</feature>
<keyword evidence="1" id="KW-1133">Transmembrane helix</keyword>
<keyword evidence="3" id="KW-0808">Transferase</keyword>
<dbReference type="Proteomes" id="UP001601976">
    <property type="component" value="Unassembled WGS sequence"/>
</dbReference>
<dbReference type="PANTHER" id="PTHR43646">
    <property type="entry name" value="GLYCOSYLTRANSFERASE"/>
    <property type="match status" value="1"/>
</dbReference>
<feature type="transmembrane region" description="Helical" evidence="1">
    <location>
        <begin position="350"/>
        <end position="368"/>
    </location>
</feature>
<accession>A0ABW6RNG1</accession>
<evidence type="ECO:0000256" key="1">
    <source>
        <dbReference type="SAM" id="Phobius"/>
    </source>
</evidence>
<sequence>MSAVAWIAVGSLAAWGWLLLGHGFFWRTDQRLPRREEPDVWPDVAVVVPARDEAQVLPLSLPSLLAQDYPGRAEIILVDDGSEDGTGALARELAGLRGGLPLTVISPGDPEPGWTGKLWALRHGIALARERGREDGREPEYLLLTDADIAHAPGSLRALVAAARTHHLDLVSQMARLRVASAWERLVVPAFVYFFGQLYPFRWVNRTGARTSAAAGGCVLLRTEAAVRARVPDSIRQAVIDDVSLAGAVRRSGGRIWLGLAEGVDSVRPYPRLGDLWRMVSRSAYAQLRHSPPLLAGTVVGLALVYLAPPLTLCAGVLSVDGAAAWAGGLAWAVMTATYLPVLRYYRQPLWLAPLLPFTAVLYLLMTVDSAVQHYRGRGAAWKGRTYARPEAAPER</sequence>
<dbReference type="EMBL" id="JBIAPK010000010">
    <property type="protein sequence ID" value="MFF3342702.1"/>
    <property type="molecule type" value="Genomic_DNA"/>
</dbReference>
<keyword evidence="1" id="KW-0812">Transmembrane</keyword>
<feature type="transmembrane region" description="Helical" evidence="1">
    <location>
        <begin position="6"/>
        <end position="26"/>
    </location>
</feature>
<keyword evidence="1" id="KW-0472">Membrane</keyword>
<keyword evidence="4" id="KW-1185">Reference proteome</keyword>
<protein>
    <submittedName>
        <fullName evidence="3">Glycosyltransferase</fullName>
        <ecNumber evidence="3">2.4.-.-</ecNumber>
    </submittedName>
</protein>
<organism evidence="3 4">
    <name type="scientific">Streptomyces flavidovirens</name>
    <dbReference type="NCBI Taxonomy" id="67298"/>
    <lineage>
        <taxon>Bacteria</taxon>
        <taxon>Bacillati</taxon>
        <taxon>Actinomycetota</taxon>
        <taxon>Actinomycetes</taxon>
        <taxon>Kitasatosporales</taxon>
        <taxon>Streptomycetaceae</taxon>
        <taxon>Streptomyces</taxon>
    </lineage>
</organism>
<feature type="domain" description="Glycosyltransferase 2-like" evidence="2">
    <location>
        <begin position="46"/>
        <end position="181"/>
    </location>
</feature>
<feature type="transmembrane region" description="Helical" evidence="1">
    <location>
        <begin position="294"/>
        <end position="318"/>
    </location>
</feature>
<dbReference type="InterPro" id="IPR017832">
    <property type="entry name" value="Glyco_trans_2_hopen-assoc_HpnB"/>
</dbReference>
<comment type="caution">
    <text evidence="3">The sequence shown here is derived from an EMBL/GenBank/DDBJ whole genome shotgun (WGS) entry which is preliminary data.</text>
</comment>
<proteinExistence type="predicted"/>
<dbReference type="RefSeq" id="WP_355714878.1">
    <property type="nucleotide sequence ID" value="NZ_JBEXNP010000003.1"/>
</dbReference>
<dbReference type="EC" id="2.4.-.-" evidence="3"/>
<name>A0ABW6RNG1_9ACTN</name>
<dbReference type="GO" id="GO:0016757">
    <property type="term" value="F:glycosyltransferase activity"/>
    <property type="evidence" value="ECO:0007669"/>
    <property type="project" value="UniProtKB-KW"/>
</dbReference>
<gene>
    <name evidence="3" type="ORF">ACFYWW_28915</name>
</gene>
<dbReference type="PANTHER" id="PTHR43646:SF3">
    <property type="entry name" value="SLR1566 PROTEIN"/>
    <property type="match status" value="1"/>
</dbReference>
<dbReference type="NCBIfam" id="TIGR03469">
    <property type="entry name" value="HpnB"/>
    <property type="match status" value="1"/>
</dbReference>